<evidence type="ECO:0000313" key="2">
    <source>
        <dbReference type="EMBL" id="KAH9493674.1"/>
    </source>
</evidence>
<sequence length="435" mass="52883">MASIMRIIIHRVQTIFPSSSLSLKKFVKIGHIMDEFFKYLKYYIFRLEYSIDDYQNRRIKWTYQTFRRSIWFTLSFWLNIVCISHFVIYPTRIELKVLQNFESEFHLQRSDLVFSHLLFAFTVLEYLWFHLFREILTYKFKANKLIMKYSRFNDDELEPEYRGYLSRFVQIGNLASNVLNVVIFIVLFRIYLLVIYRFHSFYQNDEISMFVMIIFIILITNSLHRMHYLVGQLFGVMRYLLYFIELLKLRMKRMISQLRQSCCGKFSSINYRLFWPMFTKEYVQLYYEVAIFNQTVSSIFLDIEIISKSAIIFCILFYSKQIQMNVYNTIMVIFFLAPFIYTNGLYSRVAQFPHFNQLGSRIIMQWIGRTQQKQRKNICLLPRNVIKTNLFAQTMSNNQFGISCGQVFFITKYKYTELFLMNFVMTIMFYKKIFM</sequence>
<keyword evidence="1" id="KW-0472">Membrane</keyword>
<dbReference type="Proteomes" id="UP000790347">
    <property type="component" value="Unassembled WGS sequence"/>
</dbReference>
<protein>
    <submittedName>
        <fullName evidence="2">Uncharacterized protein</fullName>
    </submittedName>
</protein>
<evidence type="ECO:0000313" key="3">
    <source>
        <dbReference type="Proteomes" id="UP000790347"/>
    </source>
</evidence>
<reference evidence="2" key="1">
    <citation type="submission" date="2013-05" db="EMBL/GenBank/DDBJ databases">
        <authorList>
            <person name="Yim A.K.Y."/>
            <person name="Chan T.F."/>
            <person name="Ji K.M."/>
            <person name="Liu X.Y."/>
            <person name="Zhou J.W."/>
            <person name="Li R.Q."/>
            <person name="Yang K.Y."/>
            <person name="Li J."/>
            <person name="Li M."/>
            <person name="Law P.T.W."/>
            <person name="Wu Y.L."/>
            <person name="Cai Z.L."/>
            <person name="Qin H."/>
            <person name="Bao Y."/>
            <person name="Leung R.K.K."/>
            <person name="Ng P.K.S."/>
            <person name="Zou J."/>
            <person name="Zhong X.J."/>
            <person name="Ran P.X."/>
            <person name="Zhong N.S."/>
            <person name="Liu Z.G."/>
            <person name="Tsui S.K.W."/>
        </authorList>
    </citation>
    <scope>NUCLEOTIDE SEQUENCE</scope>
    <source>
        <strain evidence="2">Derf</strain>
        <tissue evidence="2">Whole organism</tissue>
    </source>
</reference>
<feature type="transmembrane region" description="Helical" evidence="1">
    <location>
        <begin position="229"/>
        <end position="249"/>
    </location>
</feature>
<feature type="transmembrane region" description="Helical" evidence="1">
    <location>
        <begin position="326"/>
        <end position="346"/>
    </location>
</feature>
<dbReference type="EMBL" id="ASGP02000008">
    <property type="protein sequence ID" value="KAH9493674.1"/>
    <property type="molecule type" value="Genomic_DNA"/>
</dbReference>
<feature type="transmembrane region" description="Helical" evidence="1">
    <location>
        <begin position="413"/>
        <end position="430"/>
    </location>
</feature>
<feature type="transmembrane region" description="Helical" evidence="1">
    <location>
        <begin position="207"/>
        <end position="223"/>
    </location>
</feature>
<reference evidence="2" key="2">
    <citation type="journal article" date="2022" name="Res Sq">
        <title>Comparative Genomics Reveals Insights into the Divergent Evolution of Astigmatic Mites and Household Pest Adaptations.</title>
        <authorList>
            <person name="Xiong Q."/>
            <person name="Wan A.T.-Y."/>
            <person name="Liu X.-Y."/>
            <person name="Fung C.S.-H."/>
            <person name="Xiao X."/>
            <person name="Malainual N."/>
            <person name="Hou J."/>
            <person name="Wang L."/>
            <person name="Wang M."/>
            <person name="Yang K."/>
            <person name="Cui Y."/>
            <person name="Leung E."/>
            <person name="Nong W."/>
            <person name="Shin S.-K."/>
            <person name="Au S."/>
            <person name="Jeong K.Y."/>
            <person name="Chew F.T."/>
            <person name="Hui J."/>
            <person name="Leung T.F."/>
            <person name="Tungtrongchitr A."/>
            <person name="Zhong N."/>
            <person name="Liu Z."/>
            <person name="Tsui S."/>
        </authorList>
    </citation>
    <scope>NUCLEOTIDE SEQUENCE</scope>
    <source>
        <strain evidence="2">Derf</strain>
        <tissue evidence="2">Whole organism</tissue>
    </source>
</reference>
<dbReference type="AlphaFoldDB" id="A0A922HIC8"/>
<name>A0A922HIC8_DERFA</name>
<keyword evidence="1" id="KW-0812">Transmembrane</keyword>
<organism evidence="2 3">
    <name type="scientific">Dermatophagoides farinae</name>
    <name type="common">American house dust mite</name>
    <dbReference type="NCBI Taxonomy" id="6954"/>
    <lineage>
        <taxon>Eukaryota</taxon>
        <taxon>Metazoa</taxon>
        <taxon>Ecdysozoa</taxon>
        <taxon>Arthropoda</taxon>
        <taxon>Chelicerata</taxon>
        <taxon>Arachnida</taxon>
        <taxon>Acari</taxon>
        <taxon>Acariformes</taxon>
        <taxon>Sarcoptiformes</taxon>
        <taxon>Astigmata</taxon>
        <taxon>Psoroptidia</taxon>
        <taxon>Analgoidea</taxon>
        <taxon>Pyroglyphidae</taxon>
        <taxon>Dermatophagoidinae</taxon>
        <taxon>Dermatophagoides</taxon>
    </lineage>
</organism>
<evidence type="ECO:0000256" key="1">
    <source>
        <dbReference type="SAM" id="Phobius"/>
    </source>
</evidence>
<feature type="transmembrane region" description="Helical" evidence="1">
    <location>
        <begin position="70"/>
        <end position="91"/>
    </location>
</feature>
<accession>A0A922HIC8</accession>
<proteinExistence type="predicted"/>
<feature type="transmembrane region" description="Helical" evidence="1">
    <location>
        <begin position="112"/>
        <end position="131"/>
    </location>
</feature>
<comment type="caution">
    <text evidence="2">The sequence shown here is derived from an EMBL/GenBank/DDBJ whole genome shotgun (WGS) entry which is preliminary data.</text>
</comment>
<keyword evidence="1" id="KW-1133">Transmembrane helix</keyword>
<keyword evidence="3" id="KW-1185">Reference proteome</keyword>
<gene>
    <name evidence="2" type="ORF">DERF_014412</name>
</gene>
<feature type="transmembrane region" description="Helical" evidence="1">
    <location>
        <begin position="174"/>
        <end position="195"/>
    </location>
</feature>